<evidence type="ECO:0000313" key="5">
    <source>
        <dbReference type="EMBL" id="OGM30249.1"/>
    </source>
</evidence>
<proteinExistence type="inferred from homology"/>
<evidence type="ECO:0000313" key="6">
    <source>
        <dbReference type="Proteomes" id="UP000177263"/>
    </source>
</evidence>
<reference evidence="5 6" key="1">
    <citation type="journal article" date="2016" name="Nat. Commun.">
        <title>Thousands of microbial genomes shed light on interconnected biogeochemical processes in an aquifer system.</title>
        <authorList>
            <person name="Anantharaman K."/>
            <person name="Brown C.T."/>
            <person name="Hug L.A."/>
            <person name="Sharon I."/>
            <person name="Castelle C.J."/>
            <person name="Probst A.J."/>
            <person name="Thomas B.C."/>
            <person name="Singh A."/>
            <person name="Wilkins M.J."/>
            <person name="Karaoz U."/>
            <person name="Brodie E.L."/>
            <person name="Williams K.H."/>
            <person name="Hubbard S.S."/>
            <person name="Banfield J.F."/>
        </authorList>
    </citation>
    <scope>NUCLEOTIDE SEQUENCE [LARGE SCALE GENOMIC DNA]</scope>
</reference>
<dbReference type="Proteomes" id="UP000177263">
    <property type="component" value="Unassembled WGS sequence"/>
</dbReference>
<evidence type="ECO:0000256" key="2">
    <source>
        <dbReference type="ARBA" id="ARBA00022980"/>
    </source>
</evidence>
<comment type="caution">
    <text evidence="5">The sequence shown here is derived from an EMBL/GenBank/DDBJ whole genome shotgun (WGS) entry which is preliminary data.</text>
</comment>
<dbReference type="GO" id="GO:0006412">
    <property type="term" value="P:translation"/>
    <property type="evidence" value="ECO:0007669"/>
    <property type="project" value="InterPro"/>
</dbReference>
<protein>
    <recommendedName>
        <fullName evidence="4">50S ribosomal protein L23</fullName>
    </recommendedName>
</protein>
<dbReference type="GO" id="GO:0005840">
    <property type="term" value="C:ribosome"/>
    <property type="evidence" value="ECO:0007669"/>
    <property type="project" value="UniProtKB-KW"/>
</dbReference>
<organism evidence="5 6">
    <name type="scientific">Candidatus Woesebacteria bacterium RIFCSPHIGHO2_01_FULL_41_10</name>
    <dbReference type="NCBI Taxonomy" id="1802500"/>
    <lineage>
        <taxon>Bacteria</taxon>
        <taxon>Candidatus Woeseibacteriota</taxon>
    </lineage>
</organism>
<dbReference type="STRING" id="1802500.A2801_01215"/>
<dbReference type="EMBL" id="MGGM01000002">
    <property type="protein sequence ID" value="OGM30249.1"/>
    <property type="molecule type" value="Genomic_DNA"/>
</dbReference>
<name>A0A1F7YTK6_9BACT</name>
<dbReference type="AlphaFoldDB" id="A0A1F7YTK6"/>
<dbReference type="InterPro" id="IPR012677">
    <property type="entry name" value="Nucleotide-bd_a/b_plait_sf"/>
</dbReference>
<keyword evidence="2 5" id="KW-0689">Ribosomal protein</keyword>
<dbReference type="InterPro" id="IPR013025">
    <property type="entry name" value="Ribosomal_uL23-like"/>
</dbReference>
<dbReference type="Gene3D" id="3.30.70.330">
    <property type="match status" value="1"/>
</dbReference>
<sequence>MKPILTEKSLKDAAHGKYAFWVPVNWTKDIVKNEISAAFKVHVRGVKTATKKASTHRSVQGKLQRTPAKKRAIVFLKDKEKIDLFDSESK</sequence>
<dbReference type="GO" id="GO:1990904">
    <property type="term" value="C:ribonucleoprotein complex"/>
    <property type="evidence" value="ECO:0007669"/>
    <property type="project" value="UniProtKB-KW"/>
</dbReference>
<keyword evidence="3" id="KW-0687">Ribonucleoprotein</keyword>
<evidence type="ECO:0000256" key="4">
    <source>
        <dbReference type="ARBA" id="ARBA00035481"/>
    </source>
</evidence>
<comment type="similarity">
    <text evidence="1">Belongs to the universal ribosomal protein uL23 family.</text>
</comment>
<gene>
    <name evidence="5" type="ORF">A2801_01215</name>
</gene>
<accession>A0A1F7YTK6</accession>
<dbReference type="GO" id="GO:0003735">
    <property type="term" value="F:structural constituent of ribosome"/>
    <property type="evidence" value="ECO:0007669"/>
    <property type="project" value="InterPro"/>
</dbReference>
<dbReference type="InterPro" id="IPR012678">
    <property type="entry name" value="Ribosomal_uL23/eL15/eS24_sf"/>
</dbReference>
<dbReference type="Pfam" id="PF00276">
    <property type="entry name" value="Ribosomal_L23"/>
    <property type="match status" value="1"/>
</dbReference>
<evidence type="ECO:0000256" key="3">
    <source>
        <dbReference type="ARBA" id="ARBA00023274"/>
    </source>
</evidence>
<dbReference type="SUPFAM" id="SSF54189">
    <property type="entry name" value="Ribosomal proteins S24e, L23 and L15e"/>
    <property type="match status" value="1"/>
</dbReference>
<evidence type="ECO:0000256" key="1">
    <source>
        <dbReference type="ARBA" id="ARBA00006700"/>
    </source>
</evidence>